<name>A0ABW3F1H5_9PROT</name>
<dbReference type="RefSeq" id="WP_379055045.1">
    <property type="nucleotide sequence ID" value="NZ_JBHTKB010000001.1"/>
</dbReference>
<keyword evidence="2" id="KW-0732">Signal</keyword>
<proteinExistence type="predicted"/>
<dbReference type="Gene3D" id="2.70.70.10">
    <property type="entry name" value="Glucose Permease (Domain IIA)"/>
    <property type="match status" value="1"/>
</dbReference>
<evidence type="ECO:0000256" key="2">
    <source>
        <dbReference type="SAM" id="SignalP"/>
    </source>
</evidence>
<comment type="caution">
    <text evidence="4">The sequence shown here is derived from an EMBL/GenBank/DDBJ whole genome shotgun (WGS) entry which is preliminary data.</text>
</comment>
<dbReference type="PROSITE" id="PS51257">
    <property type="entry name" value="PROKAR_LIPOPROTEIN"/>
    <property type="match status" value="1"/>
</dbReference>
<protein>
    <submittedName>
        <fullName evidence="4">Peptidoglycan DD-metalloendopeptidase family protein</fullName>
    </submittedName>
</protein>
<feature type="domain" description="LysM" evidence="3">
    <location>
        <begin position="50"/>
        <end position="94"/>
    </location>
</feature>
<evidence type="ECO:0000256" key="1">
    <source>
        <dbReference type="SAM" id="MobiDB-lite"/>
    </source>
</evidence>
<gene>
    <name evidence="4" type="ORF">ACFQ1Z_01800</name>
</gene>
<dbReference type="InterPro" id="IPR050570">
    <property type="entry name" value="Cell_wall_metabolism_enzyme"/>
</dbReference>
<feature type="region of interest" description="Disordered" evidence="1">
    <location>
        <begin position="277"/>
        <end position="300"/>
    </location>
</feature>
<dbReference type="InterPro" id="IPR011055">
    <property type="entry name" value="Dup_hybrid_motif"/>
</dbReference>
<dbReference type="CDD" id="cd12797">
    <property type="entry name" value="M23_peptidase"/>
    <property type="match status" value="1"/>
</dbReference>
<dbReference type="InterPro" id="IPR036779">
    <property type="entry name" value="LysM_dom_sf"/>
</dbReference>
<evidence type="ECO:0000313" key="5">
    <source>
        <dbReference type="Proteomes" id="UP001597128"/>
    </source>
</evidence>
<feature type="chain" id="PRO_5046636254" evidence="2">
    <location>
        <begin position="21"/>
        <end position="300"/>
    </location>
</feature>
<dbReference type="PANTHER" id="PTHR21666">
    <property type="entry name" value="PEPTIDASE-RELATED"/>
    <property type="match status" value="1"/>
</dbReference>
<accession>A0ABW3F1H5</accession>
<feature type="region of interest" description="Disordered" evidence="1">
    <location>
        <begin position="24"/>
        <end position="45"/>
    </location>
</feature>
<reference evidence="5" key="1">
    <citation type="journal article" date="2019" name="Int. J. Syst. Evol. Microbiol.">
        <title>The Global Catalogue of Microorganisms (GCM) 10K type strain sequencing project: providing services to taxonomists for standard genome sequencing and annotation.</title>
        <authorList>
            <consortium name="The Broad Institute Genomics Platform"/>
            <consortium name="The Broad Institute Genome Sequencing Center for Infectious Disease"/>
            <person name="Wu L."/>
            <person name="Ma J."/>
        </authorList>
    </citation>
    <scope>NUCLEOTIDE SEQUENCE [LARGE SCALE GENOMIC DNA]</scope>
    <source>
        <strain evidence="5">CCUG 58412</strain>
    </source>
</reference>
<dbReference type="InterPro" id="IPR016047">
    <property type="entry name" value="M23ase_b-sheet_dom"/>
</dbReference>
<dbReference type="Proteomes" id="UP001597128">
    <property type="component" value="Unassembled WGS sequence"/>
</dbReference>
<dbReference type="SMART" id="SM00257">
    <property type="entry name" value="LysM"/>
    <property type="match status" value="1"/>
</dbReference>
<evidence type="ECO:0000259" key="3">
    <source>
        <dbReference type="PROSITE" id="PS51782"/>
    </source>
</evidence>
<keyword evidence="5" id="KW-1185">Reference proteome</keyword>
<organism evidence="4 5">
    <name type="scientific">Methylophilus luteus</name>
    <dbReference type="NCBI Taxonomy" id="640108"/>
    <lineage>
        <taxon>Bacteria</taxon>
        <taxon>Pseudomonadati</taxon>
        <taxon>Pseudomonadota</taxon>
        <taxon>Betaproteobacteria</taxon>
        <taxon>Nitrosomonadales</taxon>
        <taxon>Methylophilaceae</taxon>
        <taxon>Methylophilus</taxon>
    </lineage>
</organism>
<dbReference type="Pfam" id="PF01551">
    <property type="entry name" value="Peptidase_M23"/>
    <property type="match status" value="1"/>
</dbReference>
<feature type="signal peptide" evidence="2">
    <location>
        <begin position="1"/>
        <end position="20"/>
    </location>
</feature>
<dbReference type="EMBL" id="JBHTKB010000001">
    <property type="protein sequence ID" value="MFD0912271.1"/>
    <property type="molecule type" value="Genomic_DNA"/>
</dbReference>
<sequence length="300" mass="31093">MRLRSLLITGLTATTLAACALNSPMPRAPVSSSTKTPESKPAAPVSVGANQYLVQKGDNLYSIGRKFGVPHLKLAEINQLQAPYEIHVGQVLNINPKAVTSVSNSNSKAVESADDAEVVTSAITRPEFAPTGEAATTAAASPGFVTETPKTPAEGQDIEAIADTDIQWQWPVAGKVSAGFDPQMNKGLNITGAAGQAISAAGAGKVIYSGMDVRGYGKLIIVKHNSNLLSVYAHQGNSLVKEGTFVTQGEKLATLPAASNNKPPMLHFEIRQKGKPVDPVSYLPGNPAASPGTAANSGNS</sequence>
<dbReference type="PANTHER" id="PTHR21666:SF270">
    <property type="entry name" value="MUREIN HYDROLASE ACTIVATOR ENVC"/>
    <property type="match status" value="1"/>
</dbReference>
<evidence type="ECO:0000313" key="4">
    <source>
        <dbReference type="EMBL" id="MFD0912271.1"/>
    </source>
</evidence>
<dbReference type="SUPFAM" id="SSF51261">
    <property type="entry name" value="Duplicated hybrid motif"/>
    <property type="match status" value="1"/>
</dbReference>
<dbReference type="PROSITE" id="PS51782">
    <property type="entry name" value="LYSM"/>
    <property type="match status" value="1"/>
</dbReference>
<dbReference type="InterPro" id="IPR018392">
    <property type="entry name" value="LysM"/>
</dbReference>
<dbReference type="Pfam" id="PF01476">
    <property type="entry name" value="LysM"/>
    <property type="match status" value="1"/>
</dbReference>
<dbReference type="CDD" id="cd00118">
    <property type="entry name" value="LysM"/>
    <property type="match status" value="1"/>
</dbReference>
<dbReference type="Gene3D" id="3.10.350.10">
    <property type="entry name" value="LysM domain"/>
    <property type="match status" value="1"/>
</dbReference>